<organism evidence="2 3">
    <name type="scientific">Candidatus Raymondbacteria bacterium RIFOXYD12_FULL_49_13</name>
    <dbReference type="NCBI Taxonomy" id="1817890"/>
    <lineage>
        <taxon>Bacteria</taxon>
        <taxon>Raymondiibacteriota</taxon>
    </lineage>
</organism>
<name>A0A1F7F3K5_UNCRA</name>
<dbReference type="Proteomes" id="UP000179243">
    <property type="component" value="Unassembled WGS sequence"/>
</dbReference>
<proteinExistence type="predicted"/>
<evidence type="ECO:0000313" key="2">
    <source>
        <dbReference type="EMBL" id="OGK01229.1"/>
    </source>
</evidence>
<keyword evidence="1" id="KW-1133">Transmembrane helix</keyword>
<sequence>MFRAGLNNKGYTILEALLALMIISILSFPLYRVLTTERKISIGARDRTTAYFLATGEMEKLWALDLPVADLADKEYRQTLNNREFAVKQTVKKRFDEFGTSLDEDSQNLREVTIEVSLKDQKLAAFTSLFGGLAHAAADSL</sequence>
<evidence type="ECO:0000256" key="1">
    <source>
        <dbReference type="SAM" id="Phobius"/>
    </source>
</evidence>
<evidence type="ECO:0000313" key="3">
    <source>
        <dbReference type="Proteomes" id="UP000179243"/>
    </source>
</evidence>
<dbReference type="Pfam" id="PF07963">
    <property type="entry name" value="N_methyl"/>
    <property type="match status" value="1"/>
</dbReference>
<dbReference type="InterPro" id="IPR012902">
    <property type="entry name" value="N_methyl_site"/>
</dbReference>
<accession>A0A1F7F3K5</accession>
<keyword evidence="1" id="KW-0812">Transmembrane</keyword>
<evidence type="ECO:0008006" key="4">
    <source>
        <dbReference type="Google" id="ProtNLM"/>
    </source>
</evidence>
<keyword evidence="1" id="KW-0472">Membrane</keyword>
<protein>
    <recommendedName>
        <fullName evidence="4">Prepilin-type N-terminal cleavage/methylation domain-containing protein</fullName>
    </recommendedName>
</protein>
<comment type="caution">
    <text evidence="2">The sequence shown here is derived from an EMBL/GenBank/DDBJ whole genome shotgun (WGS) entry which is preliminary data.</text>
</comment>
<dbReference type="AlphaFoldDB" id="A0A1F7F3K5"/>
<feature type="transmembrane region" description="Helical" evidence="1">
    <location>
        <begin position="12"/>
        <end position="31"/>
    </location>
</feature>
<dbReference type="EMBL" id="MFYX01000130">
    <property type="protein sequence ID" value="OGK01229.1"/>
    <property type="molecule type" value="Genomic_DNA"/>
</dbReference>
<gene>
    <name evidence="2" type="ORF">A2519_22535</name>
</gene>
<reference evidence="2 3" key="1">
    <citation type="journal article" date="2016" name="Nat. Commun.">
        <title>Thousands of microbial genomes shed light on interconnected biogeochemical processes in an aquifer system.</title>
        <authorList>
            <person name="Anantharaman K."/>
            <person name="Brown C.T."/>
            <person name="Hug L.A."/>
            <person name="Sharon I."/>
            <person name="Castelle C.J."/>
            <person name="Probst A.J."/>
            <person name="Thomas B.C."/>
            <person name="Singh A."/>
            <person name="Wilkins M.J."/>
            <person name="Karaoz U."/>
            <person name="Brodie E.L."/>
            <person name="Williams K.H."/>
            <person name="Hubbard S.S."/>
            <person name="Banfield J.F."/>
        </authorList>
    </citation>
    <scope>NUCLEOTIDE SEQUENCE [LARGE SCALE GENOMIC DNA]</scope>
</reference>